<sequence>MKQLQQWVMQVRYPYAAGIIAVMWIGTAFFAYLKPDVPLEFLVGSLAVSTIIVAITGLSEAR</sequence>
<gene>
    <name evidence="2" type="ORF">SEML1_0815</name>
</gene>
<protein>
    <submittedName>
        <fullName evidence="2">Uncharacterized protein</fullName>
    </submittedName>
</protein>
<dbReference type="EMBL" id="CP124550">
    <property type="protein sequence ID" value="WIO46412.1"/>
    <property type="molecule type" value="Genomic_DNA"/>
</dbReference>
<dbReference type="RefSeq" id="WP_376753939.1">
    <property type="nucleotide sequence ID" value="NZ_CP124550.1"/>
</dbReference>
<evidence type="ECO:0000256" key="1">
    <source>
        <dbReference type="SAM" id="Phobius"/>
    </source>
</evidence>
<keyword evidence="1" id="KW-0812">Transmembrane</keyword>
<keyword evidence="3" id="KW-1185">Reference proteome</keyword>
<feature type="transmembrane region" description="Helical" evidence="1">
    <location>
        <begin position="12"/>
        <end position="33"/>
    </location>
</feature>
<reference evidence="2 3" key="1">
    <citation type="journal article" date="2023" name="Cell">
        <title>Genetic manipulation of Patescibacteria provides mechanistic insights into microbial dark matter and the epibiotic lifestyle.</title>
        <authorList>
            <person name="Wang Y."/>
            <person name="Gallagher L.A."/>
            <person name="Andrade P.A."/>
            <person name="Liu A."/>
            <person name="Humphreys I.R."/>
            <person name="Turkarslan S."/>
            <person name="Cutler K.J."/>
            <person name="Arrieta-Ortiz M.L."/>
            <person name="Li Y."/>
            <person name="Radey M.C."/>
            <person name="McLean J.S."/>
            <person name="Cong Q."/>
            <person name="Baker D."/>
            <person name="Baliga N.S."/>
            <person name="Peterson S.B."/>
            <person name="Mougous J.D."/>
        </authorList>
    </citation>
    <scope>NUCLEOTIDE SEQUENCE [LARGE SCALE GENOMIC DNA]</scope>
    <source>
        <strain evidence="2 3">ML1</strain>
    </source>
</reference>
<keyword evidence="1" id="KW-1133">Transmembrane helix</keyword>
<evidence type="ECO:0000313" key="3">
    <source>
        <dbReference type="Proteomes" id="UP001177295"/>
    </source>
</evidence>
<accession>A0ABY8WZ76</accession>
<evidence type="ECO:0000313" key="2">
    <source>
        <dbReference type="EMBL" id="WIO46412.1"/>
    </source>
</evidence>
<feature type="transmembrane region" description="Helical" evidence="1">
    <location>
        <begin position="39"/>
        <end position="58"/>
    </location>
</feature>
<proteinExistence type="predicted"/>
<dbReference type="Proteomes" id="UP001177295">
    <property type="component" value="Chromosome"/>
</dbReference>
<keyword evidence="1" id="KW-0472">Membrane</keyword>
<organism evidence="2 3">
    <name type="scientific">Candidatus Southlakia epibionticum</name>
    <dbReference type="NCBI Taxonomy" id="3043284"/>
    <lineage>
        <taxon>Bacteria</taxon>
        <taxon>Candidatus Saccharimonadota</taxon>
        <taxon>Candidatus Saccharimonadia</taxon>
        <taxon>Candidatus Saccharimonadales</taxon>
        <taxon>Candidatus Saccharimonadaceae</taxon>
        <taxon>Candidatus Southlakia</taxon>
    </lineage>
</organism>
<name>A0ABY8WZ76_9BACT</name>